<keyword evidence="1" id="KW-0732">Signal</keyword>
<dbReference type="AlphaFoldDB" id="A0A545T8S3"/>
<keyword evidence="3" id="KW-1185">Reference proteome</keyword>
<gene>
    <name evidence="2" type="ORF">FLL45_12135</name>
</gene>
<proteinExistence type="predicted"/>
<evidence type="ECO:0000256" key="1">
    <source>
        <dbReference type="SAM" id="SignalP"/>
    </source>
</evidence>
<comment type="caution">
    <text evidence="2">The sequence shown here is derived from an EMBL/GenBank/DDBJ whole genome shotgun (WGS) entry which is preliminary data.</text>
</comment>
<dbReference type="RefSeq" id="WP_142942324.1">
    <property type="nucleotide sequence ID" value="NZ_VIKR01000003.1"/>
</dbReference>
<feature type="signal peptide" evidence="1">
    <location>
        <begin position="1"/>
        <end position="20"/>
    </location>
</feature>
<sequence>MNKNILSLLVLLTSAFTLNASDMETFYSDVENERKFLLSQQKGMIKEVREQASALCNSQPAKSPENNPNQKIDCQCFSSQLNKLSDREIYYESVSAYLIFQKMVAAKRDEDVKEYMRLKEEKNNMQGFAERLQSVCKTS</sequence>
<evidence type="ECO:0000313" key="3">
    <source>
        <dbReference type="Proteomes" id="UP000317839"/>
    </source>
</evidence>
<organism evidence="2 3">
    <name type="scientific">Aliikangiella marina</name>
    <dbReference type="NCBI Taxonomy" id="1712262"/>
    <lineage>
        <taxon>Bacteria</taxon>
        <taxon>Pseudomonadati</taxon>
        <taxon>Pseudomonadota</taxon>
        <taxon>Gammaproteobacteria</taxon>
        <taxon>Oceanospirillales</taxon>
        <taxon>Pleioneaceae</taxon>
        <taxon>Aliikangiella</taxon>
    </lineage>
</organism>
<dbReference type="OrthoDB" id="9924693at2"/>
<reference evidence="2 3" key="1">
    <citation type="submission" date="2019-06" db="EMBL/GenBank/DDBJ databases">
        <title>Draft genome of Aliikangiella marina GYP-15.</title>
        <authorList>
            <person name="Wang G."/>
        </authorList>
    </citation>
    <scope>NUCLEOTIDE SEQUENCE [LARGE SCALE GENOMIC DNA]</scope>
    <source>
        <strain evidence="2 3">GYP-15</strain>
    </source>
</reference>
<name>A0A545T8S3_9GAMM</name>
<accession>A0A545T8S3</accession>
<dbReference type="Proteomes" id="UP000317839">
    <property type="component" value="Unassembled WGS sequence"/>
</dbReference>
<protein>
    <recommendedName>
        <fullName evidence="4">Secreted protein</fullName>
    </recommendedName>
</protein>
<dbReference type="EMBL" id="VIKR01000003">
    <property type="protein sequence ID" value="TQV73616.1"/>
    <property type="molecule type" value="Genomic_DNA"/>
</dbReference>
<evidence type="ECO:0008006" key="4">
    <source>
        <dbReference type="Google" id="ProtNLM"/>
    </source>
</evidence>
<evidence type="ECO:0000313" key="2">
    <source>
        <dbReference type="EMBL" id="TQV73616.1"/>
    </source>
</evidence>
<feature type="chain" id="PRO_5022199718" description="Secreted protein" evidence="1">
    <location>
        <begin position="21"/>
        <end position="139"/>
    </location>
</feature>